<name>A0A1M5E5R6_9BACT</name>
<protein>
    <submittedName>
        <fullName evidence="2">Uncharacterized protein</fullName>
    </submittedName>
</protein>
<reference evidence="3" key="1">
    <citation type="submission" date="2016-11" db="EMBL/GenBank/DDBJ databases">
        <authorList>
            <person name="Varghese N."/>
            <person name="Submissions S."/>
        </authorList>
    </citation>
    <scope>NUCLEOTIDE SEQUENCE [LARGE SCALE GENOMIC DNA]</scope>
    <source>
        <strain evidence="3">DSM 27370</strain>
    </source>
</reference>
<dbReference type="AlphaFoldDB" id="A0A1M5E5R6"/>
<keyword evidence="1" id="KW-0812">Transmembrane</keyword>
<feature type="transmembrane region" description="Helical" evidence="1">
    <location>
        <begin position="12"/>
        <end position="33"/>
    </location>
</feature>
<proteinExistence type="predicted"/>
<gene>
    <name evidence="2" type="ORF">SAMN05444362_109157</name>
</gene>
<dbReference type="STRING" id="1346286.SAMN05444362_109157"/>
<keyword evidence="1" id="KW-0472">Membrane</keyword>
<keyword evidence="1" id="KW-1133">Transmembrane helix</keyword>
<organism evidence="2 3">
    <name type="scientific">Dysgonomonas macrotermitis</name>
    <dbReference type="NCBI Taxonomy" id="1346286"/>
    <lineage>
        <taxon>Bacteria</taxon>
        <taxon>Pseudomonadati</taxon>
        <taxon>Bacteroidota</taxon>
        <taxon>Bacteroidia</taxon>
        <taxon>Bacteroidales</taxon>
        <taxon>Dysgonomonadaceae</taxon>
        <taxon>Dysgonomonas</taxon>
    </lineage>
</organism>
<sequence length="201" mass="23379">MYKKFDNMKRTIKIYLTVAFFAFFSGCALMYLIQKPDEFKTETKYVKGETITDTVYIPAPYSEKKADKEKLVPVYKKDQTGKETSEIDTIKSKDATIDDWNIERKYADIVFNNENGKFLYDITVQNNKLSNFSYTFTPMQKVTTITKAKVFQPFASAGYSTLDIASVGGGFFYHNFGIEYQFQRDFRYNDTGHSLGIKYRF</sequence>
<evidence type="ECO:0000313" key="3">
    <source>
        <dbReference type="Proteomes" id="UP000184480"/>
    </source>
</evidence>
<dbReference type="Proteomes" id="UP000184480">
    <property type="component" value="Unassembled WGS sequence"/>
</dbReference>
<evidence type="ECO:0000256" key="1">
    <source>
        <dbReference type="SAM" id="Phobius"/>
    </source>
</evidence>
<accession>A0A1M5E5R6</accession>
<keyword evidence="3" id="KW-1185">Reference proteome</keyword>
<dbReference type="EMBL" id="FQUC01000009">
    <property type="protein sequence ID" value="SHF74583.1"/>
    <property type="molecule type" value="Genomic_DNA"/>
</dbReference>
<evidence type="ECO:0000313" key="2">
    <source>
        <dbReference type="EMBL" id="SHF74583.1"/>
    </source>
</evidence>
<dbReference type="PROSITE" id="PS51257">
    <property type="entry name" value="PROKAR_LIPOPROTEIN"/>
    <property type="match status" value="1"/>
</dbReference>